<dbReference type="InterPro" id="IPR036265">
    <property type="entry name" value="HIT-like_sf"/>
</dbReference>
<evidence type="ECO:0000259" key="1">
    <source>
        <dbReference type="Pfam" id="PF16285"/>
    </source>
</evidence>
<dbReference type="GeneID" id="78506297"/>
<dbReference type="Pfam" id="PF20956">
    <property type="entry name" value="DUF4931_C"/>
    <property type="match status" value="1"/>
</dbReference>
<reference evidence="3 4" key="1">
    <citation type="submission" date="2017-06" db="EMBL/GenBank/DDBJ databases">
        <authorList>
            <consortium name="Pathogen Informatics"/>
        </authorList>
    </citation>
    <scope>NUCLEOTIDE SEQUENCE [LARGE SCALE GENOMIC DNA]</scope>
    <source>
        <strain evidence="3 4">NCTC10570</strain>
    </source>
</reference>
<dbReference type="Pfam" id="PF16285">
    <property type="entry name" value="DUF4931_N"/>
    <property type="match status" value="1"/>
</dbReference>
<dbReference type="OrthoDB" id="1803128at2"/>
<dbReference type="Proteomes" id="UP000215383">
    <property type="component" value="Chromosome 1"/>
</dbReference>
<evidence type="ECO:0008006" key="5">
    <source>
        <dbReference type="Google" id="ProtNLM"/>
    </source>
</evidence>
<dbReference type="EMBL" id="LT906446">
    <property type="protein sequence ID" value="SNU94750.1"/>
    <property type="molecule type" value="Genomic_DNA"/>
</dbReference>
<evidence type="ECO:0000313" key="4">
    <source>
        <dbReference type="Proteomes" id="UP000215383"/>
    </source>
</evidence>
<dbReference type="Gene3D" id="3.30.428.10">
    <property type="entry name" value="HIT-like"/>
    <property type="match status" value="1"/>
</dbReference>
<organism evidence="3 4">
    <name type="scientific">Megamonas hypermegale</name>
    <dbReference type="NCBI Taxonomy" id="158847"/>
    <lineage>
        <taxon>Bacteria</taxon>
        <taxon>Bacillati</taxon>
        <taxon>Bacillota</taxon>
        <taxon>Negativicutes</taxon>
        <taxon>Selenomonadales</taxon>
        <taxon>Selenomonadaceae</taxon>
        <taxon>Megamonas</taxon>
    </lineage>
</organism>
<dbReference type="InterPro" id="IPR049285">
    <property type="entry name" value="DUF4931_C"/>
</dbReference>
<name>A0A239TAK0_9FIRM</name>
<dbReference type="RefSeq" id="WP_027890493.1">
    <property type="nucleotide sequence ID" value="NZ_CALXYH010000031.1"/>
</dbReference>
<dbReference type="PIRSF" id="PIRSF031505">
    <property type="entry name" value="GalT_short"/>
    <property type="match status" value="1"/>
</dbReference>
<feature type="domain" description="DUF4931" evidence="2">
    <location>
        <begin position="138"/>
        <end position="252"/>
    </location>
</feature>
<dbReference type="InterPro" id="IPR046322">
    <property type="entry name" value="DUF4931"/>
</dbReference>
<dbReference type="InterPro" id="IPR012361">
    <property type="entry name" value="GalT_short"/>
</dbReference>
<protein>
    <recommendedName>
        <fullName evidence="5">Galactose-1-phosphate uridylyltransferase</fullName>
    </recommendedName>
</protein>
<evidence type="ECO:0000259" key="2">
    <source>
        <dbReference type="Pfam" id="PF20956"/>
    </source>
</evidence>
<accession>A0A239TAK0</accession>
<gene>
    <name evidence="3" type="ORF">SAMEA4364220_00259</name>
</gene>
<evidence type="ECO:0000313" key="3">
    <source>
        <dbReference type="EMBL" id="SNU94750.1"/>
    </source>
</evidence>
<keyword evidence="4" id="KW-1185">Reference proteome</keyword>
<dbReference type="SUPFAM" id="SSF54197">
    <property type="entry name" value="HIT-like"/>
    <property type="match status" value="1"/>
</dbReference>
<feature type="domain" description="DUF4931" evidence="1">
    <location>
        <begin position="8"/>
        <end position="131"/>
    </location>
</feature>
<sequence>MEYNYLGFDINIGKTKPENIIHKDAACPFCDVKNLKNIIDTQDDMILLENKYQVLQDAYQLLIIEGSKCDADIPDYTLEHMCALMRFSIKHWLNVIESKKYKTVLFFKNHGPFSGGTMRHPHMQIVGLKNLSSKNMWDKRQFEGEEIARENKVVMNLSTKPRVGFTEINVIMQGLDDIDILAKYLQIGVDYIRNYFSARCNSYNLFFYLVDDCIYVKIMPRFATSPLFIGYNIELIPNNLNEIAAQIKRIYFGEKND</sequence>
<dbReference type="AlphaFoldDB" id="A0A239TAK0"/>
<proteinExistence type="predicted"/>
<dbReference type="eggNOG" id="COG1085">
    <property type="taxonomic scope" value="Bacteria"/>
</dbReference>